<dbReference type="EMBL" id="LRXL01000012">
    <property type="protein sequence ID" value="OAB81494.1"/>
    <property type="molecule type" value="Genomic_DNA"/>
</dbReference>
<organism evidence="2 3">
    <name type="scientific">Cochleicola gelatinilyticus</name>
    <dbReference type="NCBI Taxonomy" id="1763537"/>
    <lineage>
        <taxon>Bacteria</taxon>
        <taxon>Pseudomonadati</taxon>
        <taxon>Bacteroidota</taxon>
        <taxon>Flavobacteriia</taxon>
        <taxon>Flavobacteriales</taxon>
        <taxon>Flavobacteriaceae</taxon>
        <taxon>Cochleicola</taxon>
    </lineage>
</organism>
<gene>
    <name evidence="2" type="ORF">ULVI_01355</name>
</gene>
<comment type="caution">
    <text evidence="2">The sequence shown here is derived from an EMBL/GenBank/DDBJ whole genome shotgun (WGS) entry which is preliminary data.</text>
</comment>
<feature type="domain" description="CARDB" evidence="1">
    <location>
        <begin position="521"/>
        <end position="615"/>
    </location>
</feature>
<dbReference type="InterPro" id="IPR026341">
    <property type="entry name" value="T9SS_type_B"/>
</dbReference>
<dbReference type="Pfam" id="PF07705">
    <property type="entry name" value="CARDB"/>
    <property type="match status" value="2"/>
</dbReference>
<dbReference type="InterPro" id="IPR011635">
    <property type="entry name" value="CARDB"/>
</dbReference>
<dbReference type="Pfam" id="PF13585">
    <property type="entry name" value="CHU_C"/>
    <property type="match status" value="1"/>
</dbReference>
<feature type="domain" description="CARDB" evidence="1">
    <location>
        <begin position="307"/>
        <end position="412"/>
    </location>
</feature>
<accession>A0A167K8D1</accession>
<evidence type="ECO:0000259" key="1">
    <source>
        <dbReference type="Pfam" id="PF07705"/>
    </source>
</evidence>
<keyword evidence="3" id="KW-1185">Reference proteome</keyword>
<dbReference type="AlphaFoldDB" id="A0A167K8D1"/>
<dbReference type="RefSeq" id="WP_068588756.1">
    <property type="nucleotide sequence ID" value="NZ_LRXL01000012.1"/>
</dbReference>
<dbReference type="OrthoDB" id="1140688at2"/>
<dbReference type="NCBIfam" id="TIGR04131">
    <property type="entry name" value="Bac_Flav_CTERM"/>
    <property type="match status" value="1"/>
</dbReference>
<proteinExistence type="predicted"/>
<sequence length="811" mass="88520">MMLKNILYLLFILTPLLGWAQEVSLFQQFNGQFDYTAFGNTLNPDENGSTEECMIFTESSADFQLEAGQQVVAAYLYWAGSGSGDFEVELNGSPITSERNFSYIFTATSGNIYEYFAAFADVTNIITTTGNANYTLSELDLTEVIPLYCNPIGNSTNFGGWAITVIYEDASLPLNQVNIFDGLEGVSATNTVITIELNNLNVLDNEGAKIGFLAWEGDSTLANNETLRVNGNTISNPPLNPADNAFNSTNSFTNSSELYNMDIDFYNIENNISPGDTSATITLTSNQDLVMINNIVTVLNSELPDATIEIDEATVPDECGNRVIEINYTVYNLNSTDELPSNTPIAFYADTTLVGQSQTTTPLPIDGSESGTITLTIPESLPPDFTLRAVVDDNGTGTGIINESNEINNDFTIEISLTVFPVITSLINLTECDVEGIELFNLTEAITTTNNTDSISFYLSEEDAMSENDPINTTEAYENTSNPQTIFFRAENEDCFLIDSFQIEVITCPLPDGIIAIDNNLNACRRRDLTIQYTVRNIGTAPLPATTPITFYANSELIAQAQTQNSIPAGGSEPGVVMAVLPEEISDDFIVTAVIDDDGTGNGQVIELIESNNTVNLPVSFGSIPPISMLPDLLLCDTGGNSAVFDLTVQSPLIVNTDTDGVQYYRTLDDAISNTNAIVNTESYQNISDPQTIYVRLENEICFTTASFLLSTENCAPFVPQGFSPNGDRINDLFEITGLINVFDEFELFIYTREGNLIHTATNKDGFWNGIATQGLLFTGNVVPVGTYYYVLILNDAEFKAPLTGFVYINY</sequence>
<dbReference type="STRING" id="1763537.ULVI_01355"/>
<reference evidence="2 3" key="1">
    <citation type="submission" date="2016-02" db="EMBL/GenBank/DDBJ databases">
        <title>Ulvibacter sp. LPB0005, isolated from Thais luteostoma.</title>
        <authorList>
            <person name="Shin S.-K."/>
            <person name="Yi H."/>
        </authorList>
    </citation>
    <scope>NUCLEOTIDE SEQUENCE [LARGE SCALE GENOMIC DNA]</scope>
    <source>
        <strain evidence="2 3">LPB0005</strain>
    </source>
</reference>
<protein>
    <recommendedName>
        <fullName evidence="1">CARDB domain-containing protein</fullName>
    </recommendedName>
</protein>
<dbReference type="Proteomes" id="UP000077013">
    <property type="component" value="Unassembled WGS sequence"/>
</dbReference>
<dbReference type="Gene3D" id="2.60.40.10">
    <property type="entry name" value="Immunoglobulins"/>
    <property type="match status" value="2"/>
</dbReference>
<dbReference type="InterPro" id="IPR013783">
    <property type="entry name" value="Ig-like_fold"/>
</dbReference>
<evidence type="ECO:0000313" key="3">
    <source>
        <dbReference type="Proteomes" id="UP000077013"/>
    </source>
</evidence>
<name>A0A167K8D1_9FLAO</name>
<evidence type="ECO:0000313" key="2">
    <source>
        <dbReference type="EMBL" id="OAB81494.1"/>
    </source>
</evidence>